<evidence type="ECO:0000313" key="19">
    <source>
        <dbReference type="Proteomes" id="UP000756132"/>
    </source>
</evidence>
<reference evidence="18" key="1">
    <citation type="submission" date="2021-12" db="EMBL/GenBank/DDBJ databases">
        <authorList>
            <person name="Zaccaron A."/>
            <person name="Stergiopoulos I."/>
        </authorList>
    </citation>
    <scope>NUCLEOTIDE SEQUENCE</scope>
    <source>
        <strain evidence="18">Race5_Kim</strain>
    </source>
</reference>
<evidence type="ECO:0000256" key="13">
    <source>
        <dbReference type="PIRSR" id="PIRSR001024-1"/>
    </source>
</evidence>
<organism evidence="18 19">
    <name type="scientific">Passalora fulva</name>
    <name type="common">Tomato leaf mold</name>
    <name type="synonym">Cladosporium fulvum</name>
    <dbReference type="NCBI Taxonomy" id="5499"/>
    <lineage>
        <taxon>Eukaryota</taxon>
        <taxon>Fungi</taxon>
        <taxon>Dikarya</taxon>
        <taxon>Ascomycota</taxon>
        <taxon>Pezizomycotina</taxon>
        <taxon>Dothideomycetes</taxon>
        <taxon>Dothideomycetidae</taxon>
        <taxon>Mycosphaerellales</taxon>
        <taxon>Mycosphaerellaceae</taxon>
        <taxon>Fulvia</taxon>
    </lineage>
</organism>
<evidence type="ECO:0000256" key="11">
    <source>
        <dbReference type="ARBA" id="ARBA00023277"/>
    </source>
</evidence>
<dbReference type="InterPro" id="IPR006047">
    <property type="entry name" value="GH13_cat_dom"/>
</dbReference>
<evidence type="ECO:0000256" key="16">
    <source>
        <dbReference type="PIRSR" id="PIRSR001024-5"/>
    </source>
</evidence>
<dbReference type="InterPro" id="IPR017853">
    <property type="entry name" value="GH"/>
</dbReference>
<dbReference type="PANTHER" id="PTHR10357">
    <property type="entry name" value="ALPHA-AMYLASE FAMILY MEMBER"/>
    <property type="match status" value="1"/>
</dbReference>
<keyword evidence="6" id="KW-0732">Signal</keyword>
<dbReference type="GeneID" id="71984904"/>
<keyword evidence="5" id="KW-0479">Metal-binding</keyword>
<keyword evidence="12" id="KW-0326">Glycosidase</keyword>
<evidence type="ECO:0000256" key="1">
    <source>
        <dbReference type="ARBA" id="ARBA00000548"/>
    </source>
</evidence>
<dbReference type="Gene3D" id="3.20.20.80">
    <property type="entry name" value="Glycosidases"/>
    <property type="match status" value="1"/>
</dbReference>
<evidence type="ECO:0000256" key="12">
    <source>
        <dbReference type="ARBA" id="ARBA00023295"/>
    </source>
</evidence>
<comment type="similarity">
    <text evidence="3">Belongs to the glycosyl hydrolase 13 family.</text>
</comment>
<accession>A0A9Q8LDX7</accession>
<evidence type="ECO:0000256" key="6">
    <source>
        <dbReference type="ARBA" id="ARBA00022729"/>
    </source>
</evidence>
<dbReference type="Proteomes" id="UP000756132">
    <property type="component" value="Chromosome 4"/>
</dbReference>
<feature type="binding site" evidence="16">
    <location>
        <position position="405"/>
    </location>
    <ligand>
        <name>substrate</name>
    </ligand>
</feature>
<keyword evidence="11" id="KW-0119">Carbohydrate metabolism</keyword>
<evidence type="ECO:0000256" key="8">
    <source>
        <dbReference type="ARBA" id="ARBA00022837"/>
    </source>
</evidence>
<evidence type="ECO:0000256" key="4">
    <source>
        <dbReference type="ARBA" id="ARBA00012595"/>
    </source>
</evidence>
<dbReference type="GO" id="GO:0005509">
    <property type="term" value="F:calcium ion binding"/>
    <property type="evidence" value="ECO:0007669"/>
    <property type="project" value="InterPro"/>
</dbReference>
<feature type="binding site" evidence="16">
    <location>
        <position position="182"/>
    </location>
    <ligand>
        <name>substrate</name>
    </ligand>
</feature>
<dbReference type="Gene3D" id="2.60.40.1180">
    <property type="entry name" value="Golgi alpha-mannosidase II"/>
    <property type="match status" value="1"/>
</dbReference>
<gene>
    <name evidence="18" type="ORF">CLAFUR5_05026</name>
</gene>
<evidence type="ECO:0000256" key="5">
    <source>
        <dbReference type="ARBA" id="ARBA00022723"/>
    </source>
</evidence>
<feature type="disulfide bond" evidence="15">
    <location>
        <begin position="210"/>
        <end position="223"/>
    </location>
</feature>
<feature type="active site" description="Nucleophile" evidence="13">
    <location>
        <position position="265"/>
    </location>
</feature>
<name>A0A9Q8LDX7_PASFU</name>
<keyword evidence="7" id="KW-0378">Hydrolase</keyword>
<comment type="cofactor">
    <cofactor evidence="2">
        <name>Ca(2+)</name>
        <dbReference type="ChEBI" id="CHEBI:29108"/>
    </cofactor>
</comment>
<evidence type="ECO:0000313" key="18">
    <source>
        <dbReference type="EMBL" id="UJO15756.1"/>
    </source>
</evidence>
<dbReference type="RefSeq" id="XP_047760122.1">
    <property type="nucleotide sequence ID" value="XM_047904174.1"/>
</dbReference>
<dbReference type="PANTHER" id="PTHR10357:SF215">
    <property type="entry name" value="ALPHA-AMYLASE 1"/>
    <property type="match status" value="1"/>
</dbReference>
<keyword evidence="10" id="KW-0325">Glycoprotein</keyword>
<dbReference type="Pfam" id="PF09260">
    <property type="entry name" value="A_amylase_dom_C"/>
    <property type="match status" value="1"/>
</dbReference>
<keyword evidence="8" id="KW-0106">Calcium</keyword>
<evidence type="ECO:0000256" key="10">
    <source>
        <dbReference type="ARBA" id="ARBA00023180"/>
    </source>
</evidence>
<evidence type="ECO:0000259" key="17">
    <source>
        <dbReference type="SMART" id="SM00642"/>
    </source>
</evidence>
<keyword evidence="19" id="KW-1185">Reference proteome</keyword>
<feature type="binding site" evidence="16">
    <location>
        <position position="143"/>
    </location>
    <ligand>
        <name>substrate</name>
    </ligand>
</feature>
<dbReference type="AlphaFoldDB" id="A0A9Q8LDX7"/>
<dbReference type="GO" id="GO:0016052">
    <property type="term" value="P:carbohydrate catabolic process"/>
    <property type="evidence" value="ECO:0007669"/>
    <property type="project" value="InterPro"/>
</dbReference>
<dbReference type="EMBL" id="CP090166">
    <property type="protein sequence ID" value="UJO15756.1"/>
    <property type="molecule type" value="Genomic_DNA"/>
</dbReference>
<feature type="binding site" evidence="16">
    <location>
        <position position="358"/>
    </location>
    <ligand>
        <name>substrate</name>
    </ligand>
</feature>
<sequence>MQREQQSACPPSGRYDKEPYNEGRYRQCFFHSTHLILIRGSDMATMLCLLYALISIASLVDGLTPAQWRAQSIYQVMTDRFARTDGSTSAACDFNEYCGGTWRGLINRLGYIQNMGFTAVWISPVVQNPIATTGDGNSYHGYWANDVYKLNPRFGTANDLKALSSALHSRGMYLMVDVVPNHMGSVSTRANVDYSQLRPFNQRSYYHNPCDIDYNNDTSIKQCWIGSNTVSLPDLRTEDSTVQNMWNTWIRQLVSNYSIDGLRIDTAYQINQGFWAGFQAAAGGIHTLGEVWHDSPSVVCPYQNYLHGLMNYPTYYWITQAFQSTSGSISNLVNGINTMKGGVCRDITLMGSFLENHDNNRFPSITSDNSLIQNAIAFQLLADGIPIVYQGQEQKFNGGGVPANREQLWKSGYNQNSEFYLHIRKLNGIRSWAARQDSAYLTYNAWPIQSDSRTIVMRKGLNNRQIVSVYSNRGASGASATITVGAGNSGFTNGQRVMEILNCVESTADSRGNLGVTITQGRPKVFYPSASLGGSGICGR</sequence>
<dbReference type="KEGG" id="ffu:CLAFUR5_05026"/>
<feature type="site" description="Transition state stabilizer" evidence="14">
    <location>
        <position position="358"/>
    </location>
</feature>
<dbReference type="EC" id="3.2.1.1" evidence="4"/>
<keyword evidence="9 15" id="KW-1015">Disulfide bond</keyword>
<feature type="active site" description="Proton donor" evidence="13">
    <location>
        <position position="290"/>
    </location>
</feature>
<dbReference type="SUPFAM" id="SSF51445">
    <property type="entry name" value="(Trans)glycosidases"/>
    <property type="match status" value="1"/>
</dbReference>
<dbReference type="Pfam" id="PF00128">
    <property type="entry name" value="Alpha-amylase"/>
    <property type="match status" value="1"/>
</dbReference>
<dbReference type="GO" id="GO:0004556">
    <property type="term" value="F:alpha-amylase activity"/>
    <property type="evidence" value="ECO:0007669"/>
    <property type="project" value="UniProtKB-EC"/>
</dbReference>
<evidence type="ECO:0000256" key="2">
    <source>
        <dbReference type="ARBA" id="ARBA00001913"/>
    </source>
</evidence>
<dbReference type="SMART" id="SM00642">
    <property type="entry name" value="Aamy"/>
    <property type="match status" value="1"/>
</dbReference>
<dbReference type="FunFam" id="3.20.20.80:FF:000120">
    <property type="entry name" value="Alpha-amylase A"/>
    <property type="match status" value="1"/>
</dbReference>
<proteinExistence type="inferred from homology"/>
<feature type="binding site" evidence="16">
    <location>
        <position position="263"/>
    </location>
    <ligand>
        <name>substrate</name>
    </ligand>
</feature>
<evidence type="ECO:0000256" key="14">
    <source>
        <dbReference type="PIRSR" id="PIRSR001024-2"/>
    </source>
</evidence>
<reference evidence="18" key="2">
    <citation type="journal article" date="2022" name="Microb. Genom.">
        <title>A chromosome-scale genome assembly of the tomato pathogen Cladosporium fulvum reveals a compartmentalized genome architecture and the presence of a dispensable chromosome.</title>
        <authorList>
            <person name="Zaccaron A.Z."/>
            <person name="Chen L.H."/>
            <person name="Samaras A."/>
            <person name="Stergiopoulos I."/>
        </authorList>
    </citation>
    <scope>NUCLEOTIDE SEQUENCE</scope>
    <source>
        <strain evidence="18">Race5_Kim</strain>
    </source>
</reference>
<evidence type="ECO:0000256" key="3">
    <source>
        <dbReference type="ARBA" id="ARBA00008061"/>
    </source>
</evidence>
<dbReference type="CDD" id="cd11319">
    <property type="entry name" value="AmyAc_euk_AmyA"/>
    <property type="match status" value="1"/>
</dbReference>
<dbReference type="InterPro" id="IPR015340">
    <property type="entry name" value="A_amylase_C_dom"/>
</dbReference>
<feature type="disulfide bond" evidence="15">
    <location>
        <begin position="300"/>
        <end position="344"/>
    </location>
</feature>
<feature type="disulfide bond" evidence="15">
    <location>
        <begin position="503"/>
        <end position="538"/>
    </location>
</feature>
<dbReference type="InterPro" id="IPR013780">
    <property type="entry name" value="Glyco_hydro_b"/>
</dbReference>
<evidence type="ECO:0000256" key="15">
    <source>
        <dbReference type="PIRSR" id="PIRSR001024-4"/>
    </source>
</evidence>
<dbReference type="OrthoDB" id="204980at2759"/>
<dbReference type="PIRSF" id="PIRSF001024">
    <property type="entry name" value="Alph-amyl_fung"/>
    <property type="match status" value="1"/>
</dbReference>
<evidence type="ECO:0000256" key="7">
    <source>
        <dbReference type="ARBA" id="ARBA00022801"/>
    </source>
</evidence>
<feature type="domain" description="Glycosyl hydrolase family 13 catalytic" evidence="17">
    <location>
        <begin position="75"/>
        <end position="430"/>
    </location>
</feature>
<feature type="disulfide bond" evidence="15">
    <location>
        <begin position="92"/>
        <end position="98"/>
    </location>
</feature>
<dbReference type="InterPro" id="IPR013777">
    <property type="entry name" value="A-amylase-like"/>
</dbReference>
<evidence type="ECO:0000256" key="9">
    <source>
        <dbReference type="ARBA" id="ARBA00023157"/>
    </source>
</evidence>
<dbReference type="SUPFAM" id="SSF51011">
    <property type="entry name" value="Glycosyl hydrolase domain"/>
    <property type="match status" value="1"/>
</dbReference>
<comment type="catalytic activity">
    <reaction evidence="1">
        <text>Endohydrolysis of (1-&gt;4)-alpha-D-glucosidic linkages in polysaccharides containing three or more (1-&gt;4)-alpha-linked D-glucose units.</text>
        <dbReference type="EC" id="3.2.1.1"/>
    </reaction>
</comment>
<protein>
    <recommendedName>
        <fullName evidence="4">alpha-amylase</fullName>
        <ecNumber evidence="4">3.2.1.1</ecNumber>
    </recommendedName>
</protein>